<dbReference type="GeneTree" id="ENSGT00940000160069"/>
<feature type="compositionally biased region" description="Polar residues" evidence="1">
    <location>
        <begin position="11"/>
        <end position="20"/>
    </location>
</feature>
<dbReference type="AlphaFoldDB" id="A0A338P777"/>
<gene>
    <name evidence="2" type="primary">Dynlt2a2</name>
</gene>
<reference evidence="2" key="3">
    <citation type="submission" date="2025-08" db="UniProtKB">
        <authorList>
            <consortium name="Ensembl"/>
        </authorList>
    </citation>
    <scope>IDENTIFICATION</scope>
    <source>
        <strain evidence="2">C57BL/6J</strain>
    </source>
</reference>
<evidence type="ECO:0007829" key="4">
    <source>
        <dbReference type="ProteomicsDB" id="A0A338P777"/>
    </source>
</evidence>
<evidence type="ECO:0000313" key="3">
    <source>
        <dbReference type="Proteomes" id="UP000000589"/>
    </source>
</evidence>
<evidence type="ECO:0000313" key="2">
    <source>
        <dbReference type="Ensembl" id="ENSMUSP00000156126.2"/>
    </source>
</evidence>
<name>A0A338P777_MOUSE</name>
<reference evidence="2 3" key="2">
    <citation type="journal article" date="2011" name="PLoS Biol.">
        <title>Modernizing reference genome assemblies.</title>
        <authorList>
            <person name="Church D.M."/>
            <person name="Schneider V.A."/>
            <person name="Graves T."/>
            <person name="Auger K."/>
            <person name="Cunningham F."/>
            <person name="Bouk N."/>
            <person name="Chen H.C."/>
            <person name="Agarwala R."/>
            <person name="McLaren W.M."/>
            <person name="Ritchie G.R."/>
            <person name="Albracht D."/>
            <person name="Kremitzki M."/>
            <person name="Rock S."/>
            <person name="Kotkiewicz H."/>
            <person name="Kremitzki C."/>
            <person name="Wollam A."/>
            <person name="Trani L."/>
            <person name="Fulton L."/>
            <person name="Fulton R."/>
            <person name="Matthews L."/>
            <person name="Whitehead S."/>
            <person name="Chow W."/>
            <person name="Torrance J."/>
            <person name="Dunn M."/>
            <person name="Harden G."/>
            <person name="Threadgold G."/>
            <person name="Wood J."/>
            <person name="Collins J."/>
            <person name="Heath P."/>
            <person name="Griffiths G."/>
            <person name="Pelan S."/>
            <person name="Grafham D."/>
            <person name="Eichler E.E."/>
            <person name="Weinstock G."/>
            <person name="Mardis E.R."/>
            <person name="Wilson R.K."/>
            <person name="Howe K."/>
            <person name="Flicek P."/>
            <person name="Hubbard T."/>
        </authorList>
    </citation>
    <scope>NUCLEOTIDE SEQUENCE [LARGE SCALE GENOMIC DNA]</scope>
    <source>
        <strain evidence="2 3">C57BL/6J</strain>
    </source>
</reference>
<dbReference type="MGI" id="MGI:3809205">
    <property type="gene designation" value="Dynlt2a2"/>
</dbReference>
<reference evidence="2 3" key="1">
    <citation type="journal article" date="2009" name="PLoS Biol.">
        <title>Lineage-specific biology revealed by a finished genome assembly of the mouse.</title>
        <authorList>
            <consortium name="Mouse Genome Sequencing Consortium"/>
            <person name="Church D.M."/>
            <person name="Goodstadt L."/>
            <person name="Hillier L.W."/>
            <person name="Zody M.C."/>
            <person name="Goldstein S."/>
            <person name="She X."/>
            <person name="Bult C.J."/>
            <person name="Agarwala R."/>
            <person name="Cherry J.L."/>
            <person name="DiCuccio M."/>
            <person name="Hlavina W."/>
            <person name="Kapustin Y."/>
            <person name="Meric P."/>
            <person name="Maglott D."/>
            <person name="Birtle Z."/>
            <person name="Marques A.C."/>
            <person name="Graves T."/>
            <person name="Zhou S."/>
            <person name="Teague B."/>
            <person name="Potamousis K."/>
            <person name="Churas C."/>
            <person name="Place M."/>
            <person name="Herschleb J."/>
            <person name="Runnheim R."/>
            <person name="Forrest D."/>
            <person name="Amos-Landgraf J."/>
            <person name="Schwartz D.C."/>
            <person name="Cheng Z."/>
            <person name="Lindblad-Toh K."/>
            <person name="Eichler E.E."/>
            <person name="Ponting C.P."/>
        </authorList>
    </citation>
    <scope>NUCLEOTIDE SEQUENCE [LARGE SCALE GENOMIC DNA]</scope>
    <source>
        <strain evidence="2 3">C57BL/6J</strain>
    </source>
</reference>
<keyword evidence="4" id="KW-1267">Proteomics identification</keyword>
<feature type="compositionally biased region" description="Basic and acidic residues" evidence="1">
    <location>
        <begin position="26"/>
        <end position="41"/>
    </location>
</feature>
<sequence length="49" mass="5703">MERRGRMAKTPTGQTHQSPVSKRERKPSMFEKESVSGDRRPKTAFPPFR</sequence>
<evidence type="ECO:0000256" key="1">
    <source>
        <dbReference type="SAM" id="MobiDB-lite"/>
    </source>
</evidence>
<dbReference type="ExpressionAtlas" id="A0A338P777">
    <property type="expression patterns" value="baseline and differential"/>
</dbReference>
<feature type="region of interest" description="Disordered" evidence="1">
    <location>
        <begin position="1"/>
        <end position="49"/>
    </location>
</feature>
<dbReference type="VEuPathDB" id="HostDB:ENSMUSG00000079710"/>
<keyword evidence="3" id="KW-1185">Reference proteome</keyword>
<dbReference type="Proteomes" id="UP000000589">
    <property type="component" value="Chromosome 17"/>
</dbReference>
<proteinExistence type="evidence at protein level"/>
<reference evidence="2" key="4">
    <citation type="submission" date="2025-09" db="UniProtKB">
        <authorList>
            <consortium name="Ensembl"/>
        </authorList>
    </citation>
    <scope>IDENTIFICATION</scope>
    <source>
        <strain evidence="2">C57BL/6J</strain>
    </source>
</reference>
<protein>
    <submittedName>
        <fullName evidence="2">Dynein light chain Tctex-type 2A2</fullName>
    </submittedName>
</protein>
<organism evidence="2 3">
    <name type="scientific">Mus musculus</name>
    <name type="common">Mouse</name>
    <dbReference type="NCBI Taxonomy" id="10090"/>
    <lineage>
        <taxon>Eukaryota</taxon>
        <taxon>Metazoa</taxon>
        <taxon>Chordata</taxon>
        <taxon>Craniata</taxon>
        <taxon>Vertebrata</taxon>
        <taxon>Euteleostomi</taxon>
        <taxon>Mammalia</taxon>
        <taxon>Eutheria</taxon>
        <taxon>Euarchontoglires</taxon>
        <taxon>Glires</taxon>
        <taxon>Rodentia</taxon>
        <taxon>Myomorpha</taxon>
        <taxon>Muroidea</taxon>
        <taxon>Muridae</taxon>
        <taxon>Murinae</taxon>
        <taxon>Mus</taxon>
        <taxon>Mus</taxon>
    </lineage>
</organism>
<dbReference type="Bgee" id="ENSMUSG00000079710">
    <property type="expression patterns" value="Expressed in spermatocyte and 63 other cell types or tissues"/>
</dbReference>
<dbReference type="Ensembl" id="ENSMUST00000232299.2">
    <property type="protein sequence ID" value="ENSMUSP00000156126.2"/>
    <property type="gene ID" value="ENSMUSG00000079710.12"/>
</dbReference>
<accession>A0A338P777</accession>